<feature type="compositionally biased region" description="Basic residues" evidence="1">
    <location>
        <begin position="1"/>
        <end position="19"/>
    </location>
</feature>
<reference evidence="3 4" key="1">
    <citation type="submission" date="2011-10" db="EMBL/GenBank/DDBJ databases">
        <title>The Improved High-Quality Draft genome of Leptonema illini DSM 21528.</title>
        <authorList>
            <consortium name="US DOE Joint Genome Institute (JGI-PGF)"/>
            <person name="Lucas S."/>
            <person name="Copeland A."/>
            <person name="Lapidus A."/>
            <person name="Glavina del Rio T."/>
            <person name="Dalin E."/>
            <person name="Tice H."/>
            <person name="Bruce D."/>
            <person name="Goodwin L."/>
            <person name="Pitluck S."/>
            <person name="Peters L."/>
            <person name="Mikhailova N."/>
            <person name="Held B."/>
            <person name="Kyrpides N."/>
            <person name="Mavromatis K."/>
            <person name="Ivanova N."/>
            <person name="Markowitz V."/>
            <person name="Cheng J.-F."/>
            <person name="Hugenholtz P."/>
            <person name="Woyke T."/>
            <person name="Wu D."/>
            <person name="Gronow S."/>
            <person name="Wellnitz S."/>
            <person name="Brambilla E.-M."/>
            <person name="Klenk H.-P."/>
            <person name="Eisen J.A."/>
        </authorList>
    </citation>
    <scope>NUCLEOTIDE SEQUENCE [LARGE SCALE GENOMIC DNA]</scope>
    <source>
        <strain evidence="3 4">DSM 21528</strain>
    </source>
</reference>
<dbReference type="STRING" id="183.GCA_002009735_02367"/>
<dbReference type="EMBL" id="JH597773">
    <property type="protein sequence ID" value="EHQ06028.1"/>
    <property type="molecule type" value="Genomic_DNA"/>
</dbReference>
<dbReference type="AlphaFoldDB" id="H2CJ88"/>
<accession>H2CJ88</accession>
<dbReference type="InterPro" id="IPR000073">
    <property type="entry name" value="AB_hydrolase_1"/>
</dbReference>
<keyword evidence="4" id="KW-1185">Reference proteome</keyword>
<name>H2CJ88_9LEPT</name>
<dbReference type="HOGENOM" id="CLU_882233_0_0_12"/>
<proteinExistence type="predicted"/>
<protein>
    <recommendedName>
        <fullName evidence="2">AB hydrolase-1 domain-containing protein</fullName>
    </recommendedName>
</protein>
<evidence type="ECO:0000256" key="1">
    <source>
        <dbReference type="SAM" id="MobiDB-lite"/>
    </source>
</evidence>
<organism evidence="3 4">
    <name type="scientific">Leptonema illini DSM 21528</name>
    <dbReference type="NCBI Taxonomy" id="929563"/>
    <lineage>
        <taxon>Bacteria</taxon>
        <taxon>Pseudomonadati</taxon>
        <taxon>Spirochaetota</taxon>
        <taxon>Spirochaetia</taxon>
        <taxon>Leptospirales</taxon>
        <taxon>Leptospiraceae</taxon>
        <taxon>Leptonema</taxon>
    </lineage>
</organism>
<evidence type="ECO:0000259" key="2">
    <source>
        <dbReference type="Pfam" id="PF12697"/>
    </source>
</evidence>
<dbReference type="Proteomes" id="UP000005737">
    <property type="component" value="Unassembled WGS sequence"/>
</dbReference>
<gene>
    <name evidence="3" type="ORF">Lepil_1337</name>
</gene>
<feature type="region of interest" description="Disordered" evidence="1">
    <location>
        <begin position="1"/>
        <end position="62"/>
    </location>
</feature>
<feature type="domain" description="AB hydrolase-1" evidence="2">
    <location>
        <begin position="84"/>
        <end position="303"/>
    </location>
</feature>
<dbReference type="InterPro" id="IPR029058">
    <property type="entry name" value="AB_hydrolase_fold"/>
</dbReference>
<evidence type="ECO:0000313" key="4">
    <source>
        <dbReference type="Proteomes" id="UP000005737"/>
    </source>
</evidence>
<sequence length="315" mass="34670">MAAKQAKKSAKKTGKKAARRSTSSRNTASKKSAAISKSAASKKRAGSRPQRDNKKQLQTSGATGPLIRAIRPVASHGPRPLRLLWIPGLGADRMMFARIIEELEPLLSVPVLHSFLEYPDVMAGEVDSLESLASLLAQGILPDDPYDMVIGYSMGGMMLQILRMKGMLEAKQCVLLCTAFSGNDLNPIMHRAASLPRPPVFLRGLAQSVTAALYPVFRIGVRDSVEYGRMFARFPRTIFFEGPRWIRQWQGVPEPFYSDCISAHGTRDPLLSYPKVSSHKAPDLTIEGGSHILFATHPDRLAQFLAEHLKSKHSV</sequence>
<dbReference type="SUPFAM" id="SSF53474">
    <property type="entry name" value="alpha/beta-Hydrolases"/>
    <property type="match status" value="1"/>
</dbReference>
<feature type="compositionally biased region" description="Low complexity" evidence="1">
    <location>
        <begin position="20"/>
        <end position="39"/>
    </location>
</feature>
<dbReference type="Pfam" id="PF12697">
    <property type="entry name" value="Abhydrolase_6"/>
    <property type="match status" value="1"/>
</dbReference>
<evidence type="ECO:0000313" key="3">
    <source>
        <dbReference type="EMBL" id="EHQ06028.1"/>
    </source>
</evidence>
<dbReference type="RefSeq" id="WP_002771177.1">
    <property type="nucleotide sequence ID" value="NZ_JH597773.1"/>
</dbReference>
<dbReference type="Gene3D" id="3.40.50.1820">
    <property type="entry name" value="alpha/beta hydrolase"/>
    <property type="match status" value="1"/>
</dbReference>